<accession>A8IEY5</accession>
<feature type="compositionally biased region" description="Low complexity" evidence="1">
    <location>
        <begin position="10"/>
        <end position="22"/>
    </location>
</feature>
<evidence type="ECO:0000313" key="2">
    <source>
        <dbReference type="EMBL" id="PNW85036.1"/>
    </source>
</evidence>
<gene>
    <name evidence="2" type="ORF">CHLRE_03g168950v5</name>
</gene>
<dbReference type="KEGG" id="cre:CHLRE_03g168950v5"/>
<dbReference type="GeneID" id="5728974"/>
<feature type="region of interest" description="Disordered" evidence="1">
    <location>
        <begin position="10"/>
        <end position="29"/>
    </location>
</feature>
<dbReference type="AlphaFoldDB" id="A8IEY5"/>
<name>A8IEY5_CHLRE</name>
<dbReference type="PaxDb" id="3055-EDP06181"/>
<dbReference type="HOGENOM" id="CLU_1837952_0_0_1"/>
<proteinExistence type="predicted"/>
<evidence type="ECO:0000313" key="3">
    <source>
        <dbReference type="Proteomes" id="UP000006906"/>
    </source>
</evidence>
<reference evidence="2 3" key="1">
    <citation type="journal article" date="2007" name="Science">
        <title>The Chlamydomonas genome reveals the evolution of key animal and plant functions.</title>
        <authorList>
            <person name="Merchant S.S."/>
            <person name="Prochnik S.E."/>
            <person name="Vallon O."/>
            <person name="Harris E.H."/>
            <person name="Karpowicz S.J."/>
            <person name="Witman G.B."/>
            <person name="Terry A."/>
            <person name="Salamov A."/>
            <person name="Fritz-Laylin L.K."/>
            <person name="Marechal-Drouard L."/>
            <person name="Marshall W.F."/>
            <person name="Qu L.H."/>
            <person name="Nelson D.R."/>
            <person name="Sanderfoot A.A."/>
            <person name="Spalding M.H."/>
            <person name="Kapitonov V.V."/>
            <person name="Ren Q."/>
            <person name="Ferris P."/>
            <person name="Lindquist E."/>
            <person name="Shapiro H."/>
            <person name="Lucas S.M."/>
            <person name="Grimwood J."/>
            <person name="Schmutz J."/>
            <person name="Cardol P."/>
            <person name="Cerutti H."/>
            <person name="Chanfreau G."/>
            <person name="Chen C.L."/>
            <person name="Cognat V."/>
            <person name="Croft M.T."/>
            <person name="Dent R."/>
            <person name="Dutcher S."/>
            <person name="Fernandez E."/>
            <person name="Fukuzawa H."/>
            <person name="Gonzalez-Ballester D."/>
            <person name="Gonzalez-Halphen D."/>
            <person name="Hallmann A."/>
            <person name="Hanikenne M."/>
            <person name="Hippler M."/>
            <person name="Inwood W."/>
            <person name="Jabbari K."/>
            <person name="Kalanon M."/>
            <person name="Kuras R."/>
            <person name="Lefebvre P.A."/>
            <person name="Lemaire S.D."/>
            <person name="Lobanov A.V."/>
            <person name="Lohr M."/>
            <person name="Manuell A."/>
            <person name="Meier I."/>
            <person name="Mets L."/>
            <person name="Mittag M."/>
            <person name="Mittelmeier T."/>
            <person name="Moroney J.V."/>
            <person name="Moseley J."/>
            <person name="Napoli C."/>
            <person name="Nedelcu A.M."/>
            <person name="Niyogi K."/>
            <person name="Novoselov S.V."/>
            <person name="Paulsen I.T."/>
            <person name="Pazour G."/>
            <person name="Purton S."/>
            <person name="Ral J.P."/>
            <person name="Riano-Pachon D.M."/>
            <person name="Riekhof W."/>
            <person name="Rymarquis L."/>
            <person name="Schroda M."/>
            <person name="Stern D."/>
            <person name="Umen J."/>
            <person name="Willows R."/>
            <person name="Wilson N."/>
            <person name="Zimmer S.L."/>
            <person name="Allmer J."/>
            <person name="Balk J."/>
            <person name="Bisova K."/>
            <person name="Chen C.J."/>
            <person name="Elias M."/>
            <person name="Gendler K."/>
            <person name="Hauser C."/>
            <person name="Lamb M.R."/>
            <person name="Ledford H."/>
            <person name="Long J.C."/>
            <person name="Minagawa J."/>
            <person name="Page M.D."/>
            <person name="Pan J."/>
            <person name="Pootakham W."/>
            <person name="Roje S."/>
            <person name="Rose A."/>
            <person name="Stahlberg E."/>
            <person name="Terauchi A.M."/>
            <person name="Yang P."/>
            <person name="Ball S."/>
            <person name="Bowler C."/>
            <person name="Dieckmann C.L."/>
            <person name="Gladyshev V.N."/>
            <person name="Green P."/>
            <person name="Jorgensen R."/>
            <person name="Mayfield S."/>
            <person name="Mueller-Roeber B."/>
            <person name="Rajamani S."/>
            <person name="Sayre R.T."/>
            <person name="Brokstein P."/>
            <person name="Dubchak I."/>
            <person name="Goodstein D."/>
            <person name="Hornick L."/>
            <person name="Huang Y.W."/>
            <person name="Jhaveri J."/>
            <person name="Luo Y."/>
            <person name="Martinez D."/>
            <person name="Ngau W.C."/>
            <person name="Otillar B."/>
            <person name="Poliakov A."/>
            <person name="Porter A."/>
            <person name="Szajkowski L."/>
            <person name="Werner G."/>
            <person name="Zhou K."/>
            <person name="Grigoriev I.V."/>
            <person name="Rokhsar D.S."/>
            <person name="Grossman A.R."/>
        </authorList>
    </citation>
    <scope>NUCLEOTIDE SEQUENCE [LARGE SCALE GENOMIC DNA]</scope>
    <source>
        <strain evidence="3">CC-503</strain>
    </source>
</reference>
<dbReference type="InParanoid" id="A8IEY5"/>
<dbReference type="RefSeq" id="XP_001703499.1">
    <property type="nucleotide sequence ID" value="XM_001703447.2"/>
</dbReference>
<organism evidence="2 3">
    <name type="scientific">Chlamydomonas reinhardtii</name>
    <name type="common">Chlamydomonas smithii</name>
    <dbReference type="NCBI Taxonomy" id="3055"/>
    <lineage>
        <taxon>Eukaryota</taxon>
        <taxon>Viridiplantae</taxon>
        <taxon>Chlorophyta</taxon>
        <taxon>core chlorophytes</taxon>
        <taxon>Chlorophyceae</taxon>
        <taxon>CS clade</taxon>
        <taxon>Chlamydomonadales</taxon>
        <taxon>Chlamydomonadaceae</taxon>
        <taxon>Chlamydomonas</taxon>
    </lineage>
</organism>
<dbReference type="Gramene" id="PNW85036">
    <property type="protein sequence ID" value="PNW85036"/>
    <property type="gene ID" value="CHLRE_03g168950v5"/>
</dbReference>
<keyword evidence="3" id="KW-1185">Reference proteome</keyword>
<evidence type="ECO:0000256" key="1">
    <source>
        <dbReference type="SAM" id="MobiDB-lite"/>
    </source>
</evidence>
<protein>
    <submittedName>
        <fullName evidence="2">Uncharacterized protein</fullName>
    </submittedName>
</protein>
<dbReference type="EMBL" id="CM008964">
    <property type="protein sequence ID" value="PNW85036.1"/>
    <property type="molecule type" value="Genomic_DNA"/>
</dbReference>
<sequence>MLMNMKSRVVAAQQSASSRPARGTAVISRSQQHSSAALGALAAAVVLAIGAPAALADATEPSTSAAPSTVTSISFARVDARVTEKLRERDSNMEWKCKGISMYDCSGELQEAQEQRFEEMGKMFRSLTGGPDTPGNAESQ</sequence>
<dbReference type="Proteomes" id="UP000006906">
    <property type="component" value="Chromosome 3"/>
</dbReference>
<dbReference type="OrthoDB" id="543981at2759"/>